<name>X1CEF9_9ZZZZ</name>
<sequence length="56" mass="6355">PIVVIGDVFKKKVNNIDETHELTDAANVDAIYHTVDCTTIVIHEDMELRYKSILTI</sequence>
<reference evidence="1" key="1">
    <citation type="journal article" date="2014" name="Front. Microbiol.">
        <title>High frequency of phylogenetically diverse reductive dehalogenase-homologous genes in deep subseafloor sedimentary metagenomes.</title>
        <authorList>
            <person name="Kawai M."/>
            <person name="Futagami T."/>
            <person name="Toyoda A."/>
            <person name="Takaki Y."/>
            <person name="Nishi S."/>
            <person name="Hori S."/>
            <person name="Arai W."/>
            <person name="Tsubouchi T."/>
            <person name="Morono Y."/>
            <person name="Uchiyama I."/>
            <person name="Ito T."/>
            <person name="Fujiyama A."/>
            <person name="Inagaki F."/>
            <person name="Takami H."/>
        </authorList>
    </citation>
    <scope>NUCLEOTIDE SEQUENCE</scope>
    <source>
        <strain evidence="1">Expedition CK06-06</strain>
    </source>
</reference>
<evidence type="ECO:0000313" key="1">
    <source>
        <dbReference type="EMBL" id="GAH06716.1"/>
    </source>
</evidence>
<gene>
    <name evidence="1" type="ORF">S01H4_57353</name>
</gene>
<dbReference type="AlphaFoldDB" id="X1CEF9"/>
<feature type="non-terminal residue" evidence="1">
    <location>
        <position position="1"/>
    </location>
</feature>
<proteinExistence type="predicted"/>
<dbReference type="EMBL" id="BART01033349">
    <property type="protein sequence ID" value="GAH06716.1"/>
    <property type="molecule type" value="Genomic_DNA"/>
</dbReference>
<protein>
    <submittedName>
        <fullName evidence="1">Uncharacterized protein</fullName>
    </submittedName>
</protein>
<comment type="caution">
    <text evidence="1">The sequence shown here is derived from an EMBL/GenBank/DDBJ whole genome shotgun (WGS) entry which is preliminary data.</text>
</comment>
<accession>X1CEF9</accession>
<organism evidence="1">
    <name type="scientific">marine sediment metagenome</name>
    <dbReference type="NCBI Taxonomy" id="412755"/>
    <lineage>
        <taxon>unclassified sequences</taxon>
        <taxon>metagenomes</taxon>
        <taxon>ecological metagenomes</taxon>
    </lineage>
</organism>